<dbReference type="Proteomes" id="UP000683360">
    <property type="component" value="Unassembled WGS sequence"/>
</dbReference>
<dbReference type="InterPro" id="IPR036116">
    <property type="entry name" value="FN3_sf"/>
</dbReference>
<dbReference type="Pfam" id="PF00041">
    <property type="entry name" value="fn3"/>
    <property type="match status" value="2"/>
</dbReference>
<accession>A0A8S3QBY6</accession>
<dbReference type="AlphaFoldDB" id="A0A8S3QBY6"/>
<dbReference type="GO" id="GO:0004674">
    <property type="term" value="F:protein serine/threonine kinase activity"/>
    <property type="evidence" value="ECO:0007669"/>
    <property type="project" value="UniProtKB-EC"/>
</dbReference>
<dbReference type="Gene3D" id="2.60.40.10">
    <property type="entry name" value="Immunoglobulins"/>
    <property type="match status" value="4"/>
</dbReference>
<organism evidence="3 4">
    <name type="scientific">Mytilus edulis</name>
    <name type="common">Blue mussel</name>
    <dbReference type="NCBI Taxonomy" id="6550"/>
    <lineage>
        <taxon>Eukaryota</taxon>
        <taxon>Metazoa</taxon>
        <taxon>Spiralia</taxon>
        <taxon>Lophotrochozoa</taxon>
        <taxon>Mollusca</taxon>
        <taxon>Bivalvia</taxon>
        <taxon>Autobranchia</taxon>
        <taxon>Pteriomorphia</taxon>
        <taxon>Mytilida</taxon>
        <taxon>Mytiloidea</taxon>
        <taxon>Mytilidae</taxon>
        <taxon>Mytilinae</taxon>
        <taxon>Mytilus</taxon>
    </lineage>
</organism>
<feature type="domain" description="Fibronectin type-III" evidence="2">
    <location>
        <begin position="170"/>
        <end position="259"/>
    </location>
</feature>
<reference evidence="3" key="1">
    <citation type="submission" date="2021-03" db="EMBL/GenBank/DDBJ databases">
        <authorList>
            <person name="Bekaert M."/>
        </authorList>
    </citation>
    <scope>NUCLEOTIDE SEQUENCE</scope>
</reference>
<sequence>MPVKVETRDVSHNTTFLKFYPPVDLKRTAYSIHLQWTPTTINPEKILHYELRYRKQCGSKWLITHTIGNENEINVSKLEANIEYEFKLQWTPSENIQHVDSYDIRYKTSPNGKWSLLTTGETEHTICDLLERTEYEFKVRAIYGDKDGSFSETIKTSTRCKDQVLSQKFQIEKLHVTDISNNAATIEWDLPENSPHMQVYEVKYRQRPRGKWYFEEITTNKITLQNLKEASTYQCKVRIFTKGQECRFSDTISVTTTNKNIADENQKPGSPQKEHSTFNIIQIKWKIPVNLRGLRHYDVLYRNFKTEQWIKSTTNENKATINNLEPSSEYEFKGTSSVWELSRKIQ</sequence>
<dbReference type="EC" id="2.7.11.1" evidence="3"/>
<dbReference type="InterPro" id="IPR003961">
    <property type="entry name" value="FN3_dom"/>
</dbReference>
<dbReference type="InterPro" id="IPR050991">
    <property type="entry name" value="ECM_Regulatory_Proteins"/>
</dbReference>
<dbReference type="EMBL" id="CAJPWZ010000461">
    <property type="protein sequence ID" value="CAG2193632.1"/>
    <property type="molecule type" value="Genomic_DNA"/>
</dbReference>
<dbReference type="SMART" id="SM00060">
    <property type="entry name" value="FN3"/>
    <property type="match status" value="3"/>
</dbReference>
<evidence type="ECO:0000313" key="3">
    <source>
        <dbReference type="EMBL" id="CAG2193632.1"/>
    </source>
</evidence>
<protein>
    <submittedName>
        <fullName evidence="3">TTN</fullName>
        <ecNumber evidence="3">2.7.11.1</ecNumber>
    </submittedName>
</protein>
<keyword evidence="1" id="KW-0677">Repeat</keyword>
<feature type="domain" description="Fibronectin type-III" evidence="2">
    <location>
        <begin position="71"/>
        <end position="163"/>
    </location>
</feature>
<dbReference type="PROSITE" id="PS50853">
    <property type="entry name" value="FN3"/>
    <property type="match status" value="2"/>
</dbReference>
<evidence type="ECO:0000313" key="4">
    <source>
        <dbReference type="Proteomes" id="UP000683360"/>
    </source>
</evidence>
<evidence type="ECO:0000259" key="2">
    <source>
        <dbReference type="PROSITE" id="PS50853"/>
    </source>
</evidence>
<dbReference type="PANTHER" id="PTHR46708:SF2">
    <property type="entry name" value="FIBRONECTIN TYPE-III DOMAIN-CONTAINING PROTEIN"/>
    <property type="match status" value="1"/>
</dbReference>
<dbReference type="InterPro" id="IPR013783">
    <property type="entry name" value="Ig-like_fold"/>
</dbReference>
<dbReference type="SUPFAM" id="SSF49265">
    <property type="entry name" value="Fibronectin type III"/>
    <property type="match status" value="3"/>
</dbReference>
<comment type="caution">
    <text evidence="3">The sequence shown here is derived from an EMBL/GenBank/DDBJ whole genome shotgun (WGS) entry which is preliminary data.</text>
</comment>
<gene>
    <name evidence="3" type="ORF">MEDL_8699</name>
</gene>
<name>A0A8S3QBY6_MYTED</name>
<evidence type="ECO:0000256" key="1">
    <source>
        <dbReference type="ARBA" id="ARBA00022737"/>
    </source>
</evidence>
<dbReference type="PANTHER" id="PTHR46708">
    <property type="entry name" value="TENASCIN"/>
    <property type="match status" value="1"/>
</dbReference>
<proteinExistence type="predicted"/>
<keyword evidence="3" id="KW-0808">Transferase</keyword>
<keyword evidence="4" id="KW-1185">Reference proteome</keyword>
<dbReference type="CDD" id="cd00063">
    <property type="entry name" value="FN3"/>
    <property type="match status" value="4"/>
</dbReference>